<dbReference type="Proteomes" id="UP001056120">
    <property type="component" value="Linkage Group LG17"/>
</dbReference>
<sequence length="202" mass="24120">MDRSVKRMLKLIEEEGDSFAKKAEIYIQKRPELVSQVEDFYRMFRSLAERYDDATLELRRTLPSDLRSQGCGMSEIYESANRINADESETEIETEMEDEIEQLKSERDEFIMKLSELEEELSLKDDQIDELNYRLQRLQLECDKSTKSIEELQEVIKKQREMIEEGAEEKLQMERELCVSLEHYRNAYQMLRKGLLEQKKPD</sequence>
<reference evidence="1 2" key="2">
    <citation type="journal article" date="2022" name="Mol. Ecol. Resour.">
        <title>The genomes of chicory, endive, great burdock and yacon provide insights into Asteraceae paleo-polyploidization history and plant inulin production.</title>
        <authorList>
            <person name="Fan W."/>
            <person name="Wang S."/>
            <person name="Wang H."/>
            <person name="Wang A."/>
            <person name="Jiang F."/>
            <person name="Liu H."/>
            <person name="Zhao H."/>
            <person name="Xu D."/>
            <person name="Zhang Y."/>
        </authorList>
    </citation>
    <scope>NUCLEOTIDE SEQUENCE [LARGE SCALE GENOMIC DNA]</scope>
    <source>
        <strain evidence="2">cv. Yunnan</strain>
        <tissue evidence="1">Leaves</tissue>
    </source>
</reference>
<reference evidence="2" key="1">
    <citation type="journal article" date="2022" name="Mol. Ecol. Resour.">
        <title>The genomes of chicory, endive, great burdock and yacon provide insights into Asteraceae palaeo-polyploidization history and plant inulin production.</title>
        <authorList>
            <person name="Fan W."/>
            <person name="Wang S."/>
            <person name="Wang H."/>
            <person name="Wang A."/>
            <person name="Jiang F."/>
            <person name="Liu H."/>
            <person name="Zhao H."/>
            <person name="Xu D."/>
            <person name="Zhang Y."/>
        </authorList>
    </citation>
    <scope>NUCLEOTIDE SEQUENCE [LARGE SCALE GENOMIC DNA]</scope>
    <source>
        <strain evidence="2">cv. Yunnan</strain>
    </source>
</reference>
<organism evidence="1 2">
    <name type="scientific">Smallanthus sonchifolius</name>
    <dbReference type="NCBI Taxonomy" id="185202"/>
    <lineage>
        <taxon>Eukaryota</taxon>
        <taxon>Viridiplantae</taxon>
        <taxon>Streptophyta</taxon>
        <taxon>Embryophyta</taxon>
        <taxon>Tracheophyta</taxon>
        <taxon>Spermatophyta</taxon>
        <taxon>Magnoliopsida</taxon>
        <taxon>eudicotyledons</taxon>
        <taxon>Gunneridae</taxon>
        <taxon>Pentapetalae</taxon>
        <taxon>asterids</taxon>
        <taxon>campanulids</taxon>
        <taxon>Asterales</taxon>
        <taxon>Asteraceae</taxon>
        <taxon>Asteroideae</taxon>
        <taxon>Heliantheae alliance</taxon>
        <taxon>Millerieae</taxon>
        <taxon>Smallanthus</taxon>
    </lineage>
</organism>
<evidence type="ECO:0000313" key="2">
    <source>
        <dbReference type="Proteomes" id="UP001056120"/>
    </source>
</evidence>
<keyword evidence="2" id="KW-1185">Reference proteome</keyword>
<name>A0ACB9EMQ9_9ASTR</name>
<protein>
    <submittedName>
        <fullName evidence="1">Uncharacterized protein</fullName>
    </submittedName>
</protein>
<comment type="caution">
    <text evidence="1">The sequence shown here is derived from an EMBL/GenBank/DDBJ whole genome shotgun (WGS) entry which is preliminary data.</text>
</comment>
<dbReference type="EMBL" id="CM042034">
    <property type="protein sequence ID" value="KAI3760343.1"/>
    <property type="molecule type" value="Genomic_DNA"/>
</dbReference>
<gene>
    <name evidence="1" type="ORF">L1987_50737</name>
</gene>
<evidence type="ECO:0000313" key="1">
    <source>
        <dbReference type="EMBL" id="KAI3760343.1"/>
    </source>
</evidence>
<accession>A0ACB9EMQ9</accession>
<proteinExistence type="predicted"/>